<feature type="domain" description="NADP-dependent oxidoreductase" evidence="2">
    <location>
        <begin position="16"/>
        <end position="318"/>
    </location>
</feature>
<sequence length="365" mass="39738">MEYRLLGQSGMAVSQLALGTMYFGNETAEKDAFTILDTFIEKGGTFIDTSDVYVGGEAEAVVGRWMASRPREVTDRVVLATKGRYPTGEEVNAQGLSRRHLHRALNASLERLQVDTIDLYQLHGTDPLTSMEETLAFLDDAVRAGKIHYVGLSNFNGWEIQRMVSTAQAMGLTVPVSHQPQYNLLSREIEWEIVPASMHNGLGLLPWSPLAGGMLTGKYERNGTPGAETRAGSDNPLYQWSSAEFVSSDRAWRVIDAVREAATQLGATPSQVALKWLMDRPGVTAPICGARTLAHLEDNLGAVDLELGDEITERLEALSRPVPENCYPYGDFGDAMRTRFVGKAEHAVGRVVGGGSDAPLSGKPN</sequence>
<dbReference type="InterPro" id="IPR036812">
    <property type="entry name" value="NAD(P)_OxRdtase_dom_sf"/>
</dbReference>
<dbReference type="Pfam" id="PF00248">
    <property type="entry name" value="Aldo_ket_red"/>
    <property type="match status" value="1"/>
</dbReference>
<gene>
    <name evidence="3" type="ORF">SAMN05421848_0414</name>
</gene>
<keyword evidence="1" id="KW-0560">Oxidoreductase</keyword>
<dbReference type="FunFam" id="3.20.20.100:FF:000004">
    <property type="entry name" value="Oxidoreductase, aldo/keto reductase"/>
    <property type="match status" value="1"/>
</dbReference>
<proteinExistence type="predicted"/>
<dbReference type="STRING" id="402385.SAMN05421848_0414"/>
<evidence type="ECO:0000313" key="3">
    <source>
        <dbReference type="EMBL" id="SFC06577.1"/>
    </source>
</evidence>
<dbReference type="Proteomes" id="UP000199046">
    <property type="component" value="Unassembled WGS sequence"/>
</dbReference>
<evidence type="ECO:0000313" key="4">
    <source>
        <dbReference type="Proteomes" id="UP000199046"/>
    </source>
</evidence>
<dbReference type="SUPFAM" id="SSF51430">
    <property type="entry name" value="NAD(P)-linked oxidoreductase"/>
    <property type="match status" value="1"/>
</dbReference>
<dbReference type="PRINTS" id="PR00069">
    <property type="entry name" value="ALDKETRDTASE"/>
</dbReference>
<dbReference type="GO" id="GO:0005829">
    <property type="term" value="C:cytosol"/>
    <property type="evidence" value="ECO:0007669"/>
    <property type="project" value="UniProtKB-ARBA"/>
</dbReference>
<dbReference type="RefSeq" id="WP_090130301.1">
    <property type="nucleotide sequence ID" value="NZ_FOLY01000001.1"/>
</dbReference>
<accession>A0A1I1G4A5</accession>
<evidence type="ECO:0000259" key="2">
    <source>
        <dbReference type="Pfam" id="PF00248"/>
    </source>
</evidence>
<dbReference type="EMBL" id="FOLY01000001">
    <property type="protein sequence ID" value="SFC06577.1"/>
    <property type="molecule type" value="Genomic_DNA"/>
</dbReference>
<dbReference type="InterPro" id="IPR023210">
    <property type="entry name" value="NADP_OxRdtase_dom"/>
</dbReference>
<dbReference type="Gene3D" id="3.20.20.100">
    <property type="entry name" value="NADP-dependent oxidoreductase domain"/>
    <property type="match status" value="1"/>
</dbReference>
<dbReference type="OrthoDB" id="9772407at2"/>
<dbReference type="InterPro" id="IPR050523">
    <property type="entry name" value="AKR_Detox_Biosynth"/>
</dbReference>
<dbReference type="GO" id="GO:0016491">
    <property type="term" value="F:oxidoreductase activity"/>
    <property type="evidence" value="ECO:0007669"/>
    <property type="project" value="UniProtKB-KW"/>
</dbReference>
<dbReference type="PANTHER" id="PTHR43364">
    <property type="entry name" value="NADH-SPECIFIC METHYLGLYOXAL REDUCTASE-RELATED"/>
    <property type="match status" value="1"/>
</dbReference>
<dbReference type="PANTHER" id="PTHR43364:SF4">
    <property type="entry name" value="NAD(P)-LINKED OXIDOREDUCTASE SUPERFAMILY PROTEIN"/>
    <property type="match status" value="1"/>
</dbReference>
<dbReference type="AlphaFoldDB" id="A0A1I1G4A5"/>
<reference evidence="4" key="1">
    <citation type="submission" date="2016-10" db="EMBL/GenBank/DDBJ databases">
        <authorList>
            <person name="Varghese N."/>
            <person name="Submissions S."/>
        </authorList>
    </citation>
    <scope>NUCLEOTIDE SEQUENCE [LARGE SCALE GENOMIC DNA]</scope>
    <source>
        <strain evidence="4">DSM 23439</strain>
    </source>
</reference>
<organism evidence="3 4">
    <name type="scientific">Kushneria avicenniae</name>
    <dbReference type="NCBI Taxonomy" id="402385"/>
    <lineage>
        <taxon>Bacteria</taxon>
        <taxon>Pseudomonadati</taxon>
        <taxon>Pseudomonadota</taxon>
        <taxon>Gammaproteobacteria</taxon>
        <taxon>Oceanospirillales</taxon>
        <taxon>Halomonadaceae</taxon>
        <taxon>Kushneria</taxon>
    </lineage>
</organism>
<name>A0A1I1G4A5_9GAMM</name>
<keyword evidence="4" id="KW-1185">Reference proteome</keyword>
<protein>
    <submittedName>
        <fullName evidence="3">Predicted oxidoreductase</fullName>
    </submittedName>
</protein>
<dbReference type="InterPro" id="IPR020471">
    <property type="entry name" value="AKR"/>
</dbReference>
<evidence type="ECO:0000256" key="1">
    <source>
        <dbReference type="ARBA" id="ARBA00023002"/>
    </source>
</evidence>